<dbReference type="PANTHER" id="PTHR18034:SF4">
    <property type="entry name" value="NUCLEOLAR MIF4G DOMAIN-CONTAINING PROTEIN 1"/>
    <property type="match status" value="1"/>
</dbReference>
<dbReference type="Pfam" id="PF02854">
    <property type="entry name" value="MIF4G"/>
    <property type="match status" value="1"/>
</dbReference>
<sequence>MPTNQGIKLPANILRELGIPDVSISRSKAFKSPTRKVGRKTSRIKKQQRPTSNFNRENLKRISQADHQASLNSDAESLDEPDEPDEQDQLPASKLELRPDSNLLRPKPKDVRQRASQEILQDMPTQPRISRKVREKLAEDDAEISMLERKLGLKRKKKLPKSFDEDGLGDLLVEINDSSDGDKREGHQSKKFSLSKDEEAWLKSKRYKAAFGDVNASSNQADSMDVSDLDEAIGGDHSGSSNSESDFTGFEEEKLEQGTVLKKRENPYVAPQTTTGEKYVPPSLRKLASRDTNGLDQMQRQVKGILNRLSEAKILSIVSEIEKMYRENPRQHVTTTLLDILFPLICDPSPLQDTFMILHGGFVAALYKTIGAEFGAQVIQRVVEEYDRISEIESDMRGKRLPNLMTFLAELYNFHVIGSPLIYDFIRGLTADLSEDNAELLLRLARISGSQLRQDDSSSLRDILTLLHASVETIGADNLSIRTKFMIETIENLKNNKVKTGIAASTVRSEHTTAMKKALSSIASFVVKASEPLRVGLEDIRNADKKGKWWIVGASFKDNIQELDTITQQQTKPDHPIPSLASSKEVDLEQLARGQGMNTEIRRAIFISLVSAYDHKEACSRLTKLGMKSKQRLEIPKVLVHCVGAEKTYYNRYYTKIAKHLCKERNLRKAFSFTLWDIMKRIEDAVEDEDEDDLVNQLDVTAMVYIGKMYGELVADGVQNILLLKHIDLAHPMAKPKLFAEVFLITIFQSLGSQSKDGADHIKQIFAATEQSPEMIAGLQLFLKKIIRKTNLVEDSKSRERVMSGCKIAEKALLELMSNGFSRRELSDLL</sequence>
<dbReference type="Proteomes" id="UP000664169">
    <property type="component" value="Unassembled WGS sequence"/>
</dbReference>
<evidence type="ECO:0000259" key="5">
    <source>
        <dbReference type="PROSITE" id="PS51366"/>
    </source>
</evidence>
<name>A0A8H3FPR3_9LECA</name>
<feature type="region of interest" description="Disordered" evidence="4">
    <location>
        <begin position="217"/>
        <end position="254"/>
    </location>
</feature>
<dbReference type="InterPro" id="IPR016024">
    <property type="entry name" value="ARM-type_fold"/>
</dbReference>
<dbReference type="PANTHER" id="PTHR18034">
    <property type="entry name" value="CELL CYCLE CONTROL PROTEIN CWF22-RELATED"/>
    <property type="match status" value="1"/>
</dbReference>
<dbReference type="GO" id="GO:0003723">
    <property type="term" value="F:RNA binding"/>
    <property type="evidence" value="ECO:0007669"/>
    <property type="project" value="InterPro"/>
</dbReference>
<evidence type="ECO:0000256" key="2">
    <source>
        <dbReference type="ARBA" id="ARBA00006856"/>
    </source>
</evidence>
<dbReference type="OrthoDB" id="361797at2759"/>
<evidence type="ECO:0000256" key="4">
    <source>
        <dbReference type="SAM" id="MobiDB-lite"/>
    </source>
</evidence>
<dbReference type="AlphaFoldDB" id="A0A8H3FPR3"/>
<feature type="domain" description="MI" evidence="5">
    <location>
        <begin position="600"/>
        <end position="729"/>
    </location>
</feature>
<proteinExistence type="inferred from homology"/>
<dbReference type="EMBL" id="CAJPDQ010000027">
    <property type="protein sequence ID" value="CAF9927705.1"/>
    <property type="molecule type" value="Genomic_DNA"/>
</dbReference>
<comment type="caution">
    <text evidence="6">The sequence shown here is derived from an EMBL/GenBank/DDBJ whole genome shotgun (WGS) entry which is preliminary data.</text>
</comment>
<feature type="compositionally biased region" description="Polar residues" evidence="4">
    <location>
        <begin position="116"/>
        <end position="128"/>
    </location>
</feature>
<dbReference type="Pfam" id="PF02847">
    <property type="entry name" value="MA3"/>
    <property type="match status" value="1"/>
</dbReference>
<dbReference type="Gene3D" id="1.25.40.180">
    <property type="match status" value="1"/>
</dbReference>
<dbReference type="SUPFAM" id="SSF48371">
    <property type="entry name" value="ARM repeat"/>
    <property type="match status" value="1"/>
</dbReference>
<comment type="similarity">
    <text evidence="2">Belongs to the CWC22 family.</text>
</comment>
<protein>
    <recommendedName>
        <fullName evidence="5">MI domain-containing protein</fullName>
    </recommendedName>
</protein>
<dbReference type="SMART" id="SM00543">
    <property type="entry name" value="MIF4G"/>
    <property type="match status" value="1"/>
</dbReference>
<evidence type="ECO:0000256" key="1">
    <source>
        <dbReference type="ARBA" id="ARBA00004604"/>
    </source>
</evidence>
<dbReference type="GO" id="GO:0042274">
    <property type="term" value="P:ribosomal small subunit biogenesis"/>
    <property type="evidence" value="ECO:0007669"/>
    <property type="project" value="TreeGrafter"/>
</dbReference>
<evidence type="ECO:0000256" key="3">
    <source>
        <dbReference type="ARBA" id="ARBA00023242"/>
    </source>
</evidence>
<evidence type="ECO:0000313" key="7">
    <source>
        <dbReference type="Proteomes" id="UP000664169"/>
    </source>
</evidence>
<feature type="region of interest" description="Disordered" evidence="4">
    <location>
        <begin position="18"/>
        <end position="128"/>
    </location>
</feature>
<dbReference type="InterPro" id="IPR003891">
    <property type="entry name" value="Initiation_fac_eIF4g_MI"/>
</dbReference>
<feature type="compositionally biased region" description="Acidic residues" evidence="4">
    <location>
        <begin position="76"/>
        <end position="88"/>
    </location>
</feature>
<reference evidence="6" key="1">
    <citation type="submission" date="2021-03" db="EMBL/GenBank/DDBJ databases">
        <authorList>
            <person name="Tagirdzhanova G."/>
        </authorList>
    </citation>
    <scope>NUCLEOTIDE SEQUENCE</scope>
</reference>
<keyword evidence="3" id="KW-0539">Nucleus</keyword>
<gene>
    <name evidence="6" type="ORF">GOMPHAMPRED_004475</name>
</gene>
<dbReference type="GO" id="GO:0005730">
    <property type="term" value="C:nucleolus"/>
    <property type="evidence" value="ECO:0007669"/>
    <property type="project" value="UniProtKB-SubCell"/>
</dbReference>
<feature type="compositionally biased region" description="Basic residues" evidence="4">
    <location>
        <begin position="33"/>
        <end position="48"/>
    </location>
</feature>
<dbReference type="SMART" id="SM00544">
    <property type="entry name" value="MA3"/>
    <property type="match status" value="1"/>
</dbReference>
<keyword evidence="7" id="KW-1185">Reference proteome</keyword>
<dbReference type="PROSITE" id="PS51366">
    <property type="entry name" value="MI"/>
    <property type="match status" value="1"/>
</dbReference>
<organism evidence="6 7">
    <name type="scientific">Gomphillus americanus</name>
    <dbReference type="NCBI Taxonomy" id="1940652"/>
    <lineage>
        <taxon>Eukaryota</taxon>
        <taxon>Fungi</taxon>
        <taxon>Dikarya</taxon>
        <taxon>Ascomycota</taxon>
        <taxon>Pezizomycotina</taxon>
        <taxon>Lecanoromycetes</taxon>
        <taxon>OSLEUM clade</taxon>
        <taxon>Ostropomycetidae</taxon>
        <taxon>Ostropales</taxon>
        <taxon>Graphidaceae</taxon>
        <taxon>Gomphilloideae</taxon>
        <taxon>Gomphillus</taxon>
    </lineage>
</organism>
<accession>A0A8H3FPR3</accession>
<evidence type="ECO:0000313" key="6">
    <source>
        <dbReference type="EMBL" id="CAF9927705.1"/>
    </source>
</evidence>
<dbReference type="InterPro" id="IPR050781">
    <property type="entry name" value="CWC22_splicing_factor"/>
</dbReference>
<dbReference type="InterPro" id="IPR003890">
    <property type="entry name" value="MIF4G-like_typ-3"/>
</dbReference>
<comment type="subcellular location">
    <subcellularLocation>
        <location evidence="1">Nucleus</location>
        <location evidence="1">Nucleolus</location>
    </subcellularLocation>
</comment>